<evidence type="ECO:0000256" key="1">
    <source>
        <dbReference type="SAM" id="SignalP"/>
    </source>
</evidence>
<dbReference type="EMBL" id="QXFL01000002">
    <property type="protein sequence ID" value="RIV87587.1"/>
    <property type="molecule type" value="Genomic_DNA"/>
</dbReference>
<protein>
    <recommendedName>
        <fullName evidence="4">PRC-barrel domain-containing protein</fullName>
    </recommendedName>
</protein>
<gene>
    <name evidence="2" type="ORF">D2V07_04390</name>
</gene>
<keyword evidence="3" id="KW-1185">Reference proteome</keyword>
<keyword evidence="1" id="KW-0732">Signal</keyword>
<dbReference type="OrthoDB" id="7428500at2"/>
<organism evidence="2 3">
    <name type="scientific">Aurantiacibacter zhengii</name>
    <dbReference type="NCBI Taxonomy" id="2307003"/>
    <lineage>
        <taxon>Bacteria</taxon>
        <taxon>Pseudomonadati</taxon>
        <taxon>Pseudomonadota</taxon>
        <taxon>Alphaproteobacteria</taxon>
        <taxon>Sphingomonadales</taxon>
        <taxon>Erythrobacteraceae</taxon>
        <taxon>Aurantiacibacter</taxon>
    </lineage>
</organism>
<reference evidence="2 3" key="1">
    <citation type="submission" date="2018-08" db="EMBL/GenBank/DDBJ databases">
        <title>Erythrobacter zhengii sp.nov., a bacterium isolated from deep-sea sediment.</title>
        <authorList>
            <person name="Fang C."/>
            <person name="Wu Y.-H."/>
            <person name="Sun C."/>
            <person name="Wang H."/>
            <person name="Cheng H."/>
            <person name="Meng F.-X."/>
            <person name="Wang C.-S."/>
            <person name="Xu X.-W."/>
        </authorList>
    </citation>
    <scope>NUCLEOTIDE SEQUENCE [LARGE SCALE GENOMIC DNA]</scope>
    <source>
        <strain evidence="2 3">V18</strain>
    </source>
</reference>
<dbReference type="Proteomes" id="UP000286576">
    <property type="component" value="Unassembled WGS sequence"/>
</dbReference>
<dbReference type="RefSeq" id="WP_119585158.1">
    <property type="nucleotide sequence ID" value="NZ_CAWODQ010000012.1"/>
</dbReference>
<evidence type="ECO:0008006" key="4">
    <source>
        <dbReference type="Google" id="ProtNLM"/>
    </source>
</evidence>
<accession>A0A418NTV7</accession>
<evidence type="ECO:0000313" key="3">
    <source>
        <dbReference type="Proteomes" id="UP000286576"/>
    </source>
</evidence>
<feature type="signal peptide" evidence="1">
    <location>
        <begin position="1"/>
        <end position="21"/>
    </location>
</feature>
<dbReference type="AlphaFoldDB" id="A0A418NTV7"/>
<feature type="chain" id="PRO_5019051959" description="PRC-barrel domain-containing protein" evidence="1">
    <location>
        <begin position="22"/>
        <end position="168"/>
    </location>
</feature>
<proteinExistence type="predicted"/>
<evidence type="ECO:0000313" key="2">
    <source>
        <dbReference type="EMBL" id="RIV87587.1"/>
    </source>
</evidence>
<sequence length="168" mass="16973">MKKIALTAAALAALAANPALAQDVGDTVMGNDGNAIGTVADANEQGVLLTVGEYQIAIPAGAFGTSEAGPTLNISRDQLVQMHEEQLAAAEAALTAALVEGAAVVTADPQPLGTIETVDEANVVIVREDETKVALPREMFAVDPNGALIARIMMADLEAALAAQADAG</sequence>
<comment type="caution">
    <text evidence="2">The sequence shown here is derived from an EMBL/GenBank/DDBJ whole genome shotgun (WGS) entry which is preliminary data.</text>
</comment>
<name>A0A418NTV7_9SPHN</name>